<evidence type="ECO:0000313" key="3">
    <source>
        <dbReference type="EMBL" id="TID19101.1"/>
    </source>
</evidence>
<keyword evidence="4" id="KW-1185">Reference proteome</keyword>
<gene>
    <name evidence="3" type="ORF">E6O75_ATG06222</name>
</gene>
<evidence type="ECO:0000313" key="4">
    <source>
        <dbReference type="Proteomes" id="UP000298493"/>
    </source>
</evidence>
<sequence>MANNQTTPSTGMNQLQPKRVVYSRQSYPARSYGSSNAPLNYRPANNIGAPTGDNFQIPQAYQPNNGDTHDNHIPRYNYYSSLVQVQQSYKFLQAIHPPFVPTCNQAVSSEFRPFPNHSQHRRLAIKAPEDREMRRLGEEDALILLDYRRKIKPETTPIKVTVKELADELSQRSRSTTAQDCRLDRSTGELSSEHEHICPEKMALRSPLCMNIQWTIRDQYTLEYIYTLSQLSKDELLEILGDRTHRIRNQRRKGTLQCDNCEKYRTGQTSSTLQPRIDDSPNTTTKILVGGLPSYATRHDVYILFQPSGLPHNPNFGPIKEIRRKKECTFITFSDRRAAEEAMNKLQGYALDGEGNVRLRLSWGRQQDKQDLKRQ</sequence>
<dbReference type="InterPro" id="IPR012677">
    <property type="entry name" value="Nucleotide-bd_a/b_plait_sf"/>
</dbReference>
<protein>
    <submittedName>
        <fullName evidence="3">RNA-binding protein</fullName>
    </submittedName>
</protein>
<dbReference type="Gene3D" id="3.30.70.330">
    <property type="match status" value="1"/>
</dbReference>
<dbReference type="AlphaFoldDB" id="A0A4Z1PBY8"/>
<proteinExistence type="predicted"/>
<dbReference type="Pfam" id="PF00076">
    <property type="entry name" value="RRM_1"/>
    <property type="match status" value="1"/>
</dbReference>
<dbReference type="InterPro" id="IPR035979">
    <property type="entry name" value="RBD_domain_sf"/>
</dbReference>
<dbReference type="EMBL" id="SNSC02000013">
    <property type="protein sequence ID" value="TID19101.1"/>
    <property type="molecule type" value="Genomic_DNA"/>
</dbReference>
<dbReference type="PROSITE" id="PS50102">
    <property type="entry name" value="RRM"/>
    <property type="match status" value="1"/>
</dbReference>
<organism evidence="3 4">
    <name type="scientific">Venturia nashicola</name>
    <dbReference type="NCBI Taxonomy" id="86259"/>
    <lineage>
        <taxon>Eukaryota</taxon>
        <taxon>Fungi</taxon>
        <taxon>Dikarya</taxon>
        <taxon>Ascomycota</taxon>
        <taxon>Pezizomycotina</taxon>
        <taxon>Dothideomycetes</taxon>
        <taxon>Pleosporomycetidae</taxon>
        <taxon>Venturiales</taxon>
        <taxon>Venturiaceae</taxon>
        <taxon>Venturia</taxon>
    </lineage>
</organism>
<dbReference type="SMART" id="SM00360">
    <property type="entry name" value="RRM"/>
    <property type="match status" value="1"/>
</dbReference>
<dbReference type="STRING" id="86259.A0A4Z1PBY8"/>
<feature type="domain" description="RRM" evidence="2">
    <location>
        <begin position="285"/>
        <end position="366"/>
    </location>
</feature>
<dbReference type="Proteomes" id="UP000298493">
    <property type="component" value="Unassembled WGS sequence"/>
</dbReference>
<keyword evidence="1" id="KW-0694">RNA-binding</keyword>
<dbReference type="GO" id="GO:0003723">
    <property type="term" value="F:RNA binding"/>
    <property type="evidence" value="ECO:0007669"/>
    <property type="project" value="UniProtKB-UniRule"/>
</dbReference>
<evidence type="ECO:0000259" key="2">
    <source>
        <dbReference type="PROSITE" id="PS50102"/>
    </source>
</evidence>
<evidence type="ECO:0000256" key="1">
    <source>
        <dbReference type="PROSITE-ProRule" id="PRU00176"/>
    </source>
</evidence>
<name>A0A4Z1PBY8_9PEZI</name>
<dbReference type="OrthoDB" id="446113at2759"/>
<dbReference type="InterPro" id="IPR000504">
    <property type="entry name" value="RRM_dom"/>
</dbReference>
<accession>A0A4Z1PBY8</accession>
<comment type="caution">
    <text evidence="3">The sequence shown here is derived from an EMBL/GenBank/DDBJ whole genome shotgun (WGS) entry which is preliminary data.</text>
</comment>
<reference evidence="3 4" key="1">
    <citation type="submission" date="2019-04" db="EMBL/GenBank/DDBJ databases">
        <title>High contiguity whole genome sequence and gene annotation resource for two Venturia nashicola isolates.</title>
        <authorList>
            <person name="Prokchorchik M."/>
            <person name="Won K."/>
            <person name="Lee Y."/>
            <person name="Choi E.D."/>
            <person name="Segonzac C."/>
            <person name="Sohn K.H."/>
        </authorList>
    </citation>
    <scope>NUCLEOTIDE SEQUENCE [LARGE SCALE GENOMIC DNA]</scope>
    <source>
        <strain evidence="3 4">PRI2</strain>
    </source>
</reference>
<dbReference type="SUPFAM" id="SSF54928">
    <property type="entry name" value="RNA-binding domain, RBD"/>
    <property type="match status" value="1"/>
</dbReference>